<comment type="cofactor">
    <cofactor evidence="3">
        <name>methylcob(III)alamin</name>
        <dbReference type="ChEBI" id="CHEBI:28115"/>
    </cofactor>
</comment>
<evidence type="ECO:0000256" key="4">
    <source>
        <dbReference type="ARBA" id="ARBA00005178"/>
    </source>
</evidence>
<dbReference type="PANTHER" id="PTHR45833">
    <property type="entry name" value="METHIONINE SYNTHASE"/>
    <property type="match status" value="1"/>
</dbReference>
<dbReference type="Proteomes" id="UP000198615">
    <property type="component" value="Unassembled WGS sequence"/>
</dbReference>
<dbReference type="InterPro" id="IPR050554">
    <property type="entry name" value="Met_Synthase/Corrinoid"/>
</dbReference>
<keyword evidence="8 19" id="KW-0489">Methyltransferase</keyword>
<evidence type="ECO:0000256" key="8">
    <source>
        <dbReference type="ARBA" id="ARBA00022603"/>
    </source>
</evidence>
<comment type="similarity">
    <text evidence="5">Belongs to the vitamin-B12 dependent methionine synthase family.</text>
</comment>
<evidence type="ECO:0000256" key="18">
    <source>
        <dbReference type="ARBA" id="ARBA00031040"/>
    </source>
</evidence>
<comment type="function">
    <text evidence="17">Catalyzes the transfer of a methyl group from methyl-cobalamin to homocysteine, yielding enzyme-bound cob(I)alamin and methionine. Subsequently, remethylates the cofactor using methyltetrahydrofolate.</text>
</comment>
<accession>A0A8G2BGR7</accession>
<evidence type="ECO:0000256" key="20">
    <source>
        <dbReference type="SAM" id="MobiDB-lite"/>
    </source>
</evidence>
<keyword evidence="10" id="KW-0846">Cobalamin</keyword>
<evidence type="ECO:0000256" key="3">
    <source>
        <dbReference type="ARBA" id="ARBA00001956"/>
    </source>
</evidence>
<dbReference type="PROSITE" id="PS50970">
    <property type="entry name" value="HCY"/>
    <property type="match status" value="1"/>
</dbReference>
<feature type="domain" description="Hcy-binding" evidence="21">
    <location>
        <begin position="5"/>
        <end position="324"/>
    </location>
</feature>
<sequence>MTEAARELSRLAEQRVVILDGAMGTMIQGLSLTEEHFRGDRFTDANHDLKGDNDILNLSQPEMIEDIHRQYFEAGADIAQTNTFNATSISQADYGLSHLAKEINVEGARIARRAADKVREEEGRPTFVAGALGPTNRTASISPDVSDPGARNTNFDELREAYLEATLGLIEGGADIILVETIFDTLNAKAALFAVEQAFDESGTRLPIMISGTITDRSGRTLSGQTPEAFWNSVRHANPFSVGFNCALGAKDLRPHVAELSRVADVRVSAYPNAGLPNEFGGYDEKPEQTAAHLGGWAEDGLVNVVGGCCGTTPAHIAAIARQVKAAAPRVVPQLSIRMRLSGLEPFDLRSAF</sequence>
<dbReference type="InterPro" id="IPR003726">
    <property type="entry name" value="HCY_dom"/>
</dbReference>
<dbReference type="GO" id="GO:0008705">
    <property type="term" value="F:methionine synthase activity"/>
    <property type="evidence" value="ECO:0007669"/>
    <property type="project" value="UniProtKB-EC"/>
</dbReference>
<dbReference type="GO" id="GO:0046872">
    <property type="term" value="F:metal ion binding"/>
    <property type="evidence" value="ECO:0007669"/>
    <property type="project" value="UniProtKB-KW"/>
</dbReference>
<keyword evidence="13 19" id="KW-0479">Metal-binding</keyword>
<keyword evidence="11 19" id="KW-0808">Transferase</keyword>
<evidence type="ECO:0000256" key="12">
    <source>
        <dbReference type="ARBA" id="ARBA00022691"/>
    </source>
</evidence>
<dbReference type="GO" id="GO:0005829">
    <property type="term" value="C:cytosol"/>
    <property type="evidence" value="ECO:0007669"/>
    <property type="project" value="TreeGrafter"/>
</dbReference>
<feature type="binding site" evidence="19">
    <location>
        <position position="309"/>
    </location>
    <ligand>
        <name>Zn(2+)</name>
        <dbReference type="ChEBI" id="CHEBI:29105"/>
    </ligand>
</feature>
<keyword evidence="15" id="KW-0486">Methionine biosynthesis</keyword>
<evidence type="ECO:0000256" key="19">
    <source>
        <dbReference type="PROSITE-ProRule" id="PRU00333"/>
    </source>
</evidence>
<dbReference type="InterPro" id="IPR036589">
    <property type="entry name" value="HCY_dom_sf"/>
</dbReference>
<evidence type="ECO:0000313" key="22">
    <source>
        <dbReference type="EMBL" id="SDF29971.1"/>
    </source>
</evidence>
<evidence type="ECO:0000313" key="23">
    <source>
        <dbReference type="Proteomes" id="UP000198615"/>
    </source>
</evidence>
<feature type="region of interest" description="Disordered" evidence="20">
    <location>
        <begin position="128"/>
        <end position="150"/>
    </location>
</feature>
<keyword evidence="23" id="KW-1185">Reference proteome</keyword>
<evidence type="ECO:0000256" key="7">
    <source>
        <dbReference type="ARBA" id="ARBA00013998"/>
    </source>
</evidence>
<dbReference type="GO" id="GO:0046653">
    <property type="term" value="P:tetrahydrofolate metabolic process"/>
    <property type="evidence" value="ECO:0007669"/>
    <property type="project" value="TreeGrafter"/>
</dbReference>
<evidence type="ECO:0000256" key="10">
    <source>
        <dbReference type="ARBA" id="ARBA00022628"/>
    </source>
</evidence>
<dbReference type="GO" id="GO:0050667">
    <property type="term" value="P:homocysteine metabolic process"/>
    <property type="evidence" value="ECO:0007669"/>
    <property type="project" value="TreeGrafter"/>
</dbReference>
<dbReference type="EC" id="2.1.1.13" evidence="6"/>
<evidence type="ECO:0000256" key="6">
    <source>
        <dbReference type="ARBA" id="ARBA00012032"/>
    </source>
</evidence>
<gene>
    <name evidence="22" type="ORF">SAMN05660686_00949</name>
</gene>
<evidence type="ECO:0000256" key="16">
    <source>
        <dbReference type="ARBA" id="ARBA00023285"/>
    </source>
</evidence>
<comment type="cofactor">
    <cofactor evidence="2 19">
        <name>Zn(2+)</name>
        <dbReference type="ChEBI" id="CHEBI:29105"/>
    </cofactor>
</comment>
<dbReference type="GO" id="GO:0031419">
    <property type="term" value="F:cobalamin binding"/>
    <property type="evidence" value="ECO:0007669"/>
    <property type="project" value="UniProtKB-KW"/>
</dbReference>
<evidence type="ECO:0000256" key="13">
    <source>
        <dbReference type="ARBA" id="ARBA00022723"/>
    </source>
</evidence>
<evidence type="ECO:0000256" key="1">
    <source>
        <dbReference type="ARBA" id="ARBA00001700"/>
    </source>
</evidence>
<dbReference type="RefSeq" id="WP_028793766.1">
    <property type="nucleotide sequence ID" value="NZ_FNBW01000002.1"/>
</dbReference>
<keyword evidence="9" id="KW-0028">Amino-acid biosynthesis</keyword>
<dbReference type="AlphaFoldDB" id="A0A8G2BGR7"/>
<dbReference type="EMBL" id="FNBW01000002">
    <property type="protein sequence ID" value="SDF29971.1"/>
    <property type="molecule type" value="Genomic_DNA"/>
</dbReference>
<feature type="binding site" evidence="19">
    <location>
        <position position="246"/>
    </location>
    <ligand>
        <name>Zn(2+)</name>
        <dbReference type="ChEBI" id="CHEBI:29105"/>
    </ligand>
</feature>
<organism evidence="22 23">
    <name type="scientific">Thalassobaculum litoreum DSM 18839</name>
    <dbReference type="NCBI Taxonomy" id="1123362"/>
    <lineage>
        <taxon>Bacteria</taxon>
        <taxon>Pseudomonadati</taxon>
        <taxon>Pseudomonadota</taxon>
        <taxon>Alphaproteobacteria</taxon>
        <taxon>Rhodospirillales</taxon>
        <taxon>Thalassobaculaceae</taxon>
        <taxon>Thalassobaculum</taxon>
    </lineage>
</organism>
<dbReference type="Gene3D" id="3.20.20.330">
    <property type="entry name" value="Homocysteine-binding-like domain"/>
    <property type="match status" value="1"/>
</dbReference>
<evidence type="ECO:0000256" key="15">
    <source>
        <dbReference type="ARBA" id="ARBA00023167"/>
    </source>
</evidence>
<feature type="binding site" evidence="19">
    <location>
        <position position="310"/>
    </location>
    <ligand>
        <name>Zn(2+)</name>
        <dbReference type="ChEBI" id="CHEBI:29105"/>
    </ligand>
</feature>
<evidence type="ECO:0000256" key="9">
    <source>
        <dbReference type="ARBA" id="ARBA00022605"/>
    </source>
</evidence>
<proteinExistence type="inferred from homology"/>
<evidence type="ECO:0000256" key="2">
    <source>
        <dbReference type="ARBA" id="ARBA00001947"/>
    </source>
</evidence>
<evidence type="ECO:0000259" key="21">
    <source>
        <dbReference type="PROSITE" id="PS50970"/>
    </source>
</evidence>
<evidence type="ECO:0000256" key="14">
    <source>
        <dbReference type="ARBA" id="ARBA00022833"/>
    </source>
</evidence>
<comment type="catalytic activity">
    <reaction evidence="1">
        <text>(6S)-5-methyl-5,6,7,8-tetrahydrofolate + L-homocysteine = (6S)-5,6,7,8-tetrahydrofolate + L-methionine</text>
        <dbReference type="Rhea" id="RHEA:11172"/>
        <dbReference type="ChEBI" id="CHEBI:18608"/>
        <dbReference type="ChEBI" id="CHEBI:57453"/>
        <dbReference type="ChEBI" id="CHEBI:57844"/>
        <dbReference type="ChEBI" id="CHEBI:58199"/>
        <dbReference type="EC" id="2.1.1.13"/>
    </reaction>
</comment>
<keyword evidence="16" id="KW-0170">Cobalt</keyword>
<comment type="pathway">
    <text evidence="4">Amino-acid biosynthesis; L-methionine biosynthesis via de novo pathway; L-methionine from L-homocysteine (MetH route): step 1/1.</text>
</comment>
<dbReference type="Pfam" id="PF02574">
    <property type="entry name" value="S-methyl_trans"/>
    <property type="match status" value="1"/>
</dbReference>
<evidence type="ECO:0000256" key="11">
    <source>
        <dbReference type="ARBA" id="ARBA00022679"/>
    </source>
</evidence>
<dbReference type="PANTHER" id="PTHR45833:SF1">
    <property type="entry name" value="METHIONINE SYNTHASE"/>
    <property type="match status" value="1"/>
</dbReference>
<dbReference type="GO" id="GO:0032259">
    <property type="term" value="P:methylation"/>
    <property type="evidence" value="ECO:0007669"/>
    <property type="project" value="UniProtKB-KW"/>
</dbReference>
<dbReference type="FunFam" id="3.20.20.330:FF:000001">
    <property type="entry name" value="Methionine synthase"/>
    <property type="match status" value="1"/>
</dbReference>
<evidence type="ECO:0000256" key="5">
    <source>
        <dbReference type="ARBA" id="ARBA00010398"/>
    </source>
</evidence>
<reference evidence="22 23" key="1">
    <citation type="submission" date="2016-10" db="EMBL/GenBank/DDBJ databases">
        <authorList>
            <person name="Varghese N."/>
            <person name="Submissions S."/>
        </authorList>
    </citation>
    <scope>NUCLEOTIDE SEQUENCE [LARGE SCALE GENOMIC DNA]</scope>
    <source>
        <strain evidence="22 23">DSM 18839</strain>
    </source>
</reference>
<keyword evidence="14 19" id="KW-0862">Zinc</keyword>
<name>A0A8G2BGR7_9PROT</name>
<protein>
    <recommendedName>
        <fullName evidence="7">Methionine synthase</fullName>
        <ecNumber evidence="6">2.1.1.13</ecNumber>
    </recommendedName>
    <alternativeName>
        <fullName evidence="18">5-methyltetrahydrofolate--homocysteine methyltransferase</fullName>
    </alternativeName>
</protein>
<dbReference type="SUPFAM" id="SSF82282">
    <property type="entry name" value="Homocysteine S-methyltransferase"/>
    <property type="match status" value="1"/>
</dbReference>
<evidence type="ECO:0000256" key="17">
    <source>
        <dbReference type="ARBA" id="ARBA00025552"/>
    </source>
</evidence>
<comment type="caution">
    <text evidence="22">The sequence shown here is derived from an EMBL/GenBank/DDBJ whole genome shotgun (WGS) entry which is preliminary data.</text>
</comment>
<keyword evidence="12" id="KW-0949">S-adenosyl-L-methionine</keyword>